<protein>
    <submittedName>
        <fullName evidence="1">9640_t:CDS:1</fullName>
    </submittedName>
</protein>
<accession>A0ACA9KPQ2</accession>
<feature type="non-terminal residue" evidence="1">
    <location>
        <position position="605"/>
    </location>
</feature>
<evidence type="ECO:0000313" key="1">
    <source>
        <dbReference type="EMBL" id="CAG8484025.1"/>
    </source>
</evidence>
<dbReference type="Proteomes" id="UP000789860">
    <property type="component" value="Unassembled WGS sequence"/>
</dbReference>
<proteinExistence type="predicted"/>
<organism evidence="1 2">
    <name type="scientific">Scutellospora calospora</name>
    <dbReference type="NCBI Taxonomy" id="85575"/>
    <lineage>
        <taxon>Eukaryota</taxon>
        <taxon>Fungi</taxon>
        <taxon>Fungi incertae sedis</taxon>
        <taxon>Mucoromycota</taxon>
        <taxon>Glomeromycotina</taxon>
        <taxon>Glomeromycetes</taxon>
        <taxon>Diversisporales</taxon>
        <taxon>Gigasporaceae</taxon>
        <taxon>Scutellospora</taxon>
    </lineage>
</organism>
<dbReference type="EMBL" id="CAJVPM010002308">
    <property type="protein sequence ID" value="CAG8484025.1"/>
    <property type="molecule type" value="Genomic_DNA"/>
</dbReference>
<evidence type="ECO:0000313" key="2">
    <source>
        <dbReference type="Proteomes" id="UP000789860"/>
    </source>
</evidence>
<gene>
    <name evidence="1" type="ORF">SCALOS_LOCUS2549</name>
</gene>
<name>A0ACA9KPQ2_9GLOM</name>
<comment type="caution">
    <text evidence="1">The sequence shown here is derived from an EMBL/GenBank/DDBJ whole genome shotgun (WGS) entry which is preliminary data.</text>
</comment>
<reference evidence="1" key="1">
    <citation type="submission" date="2021-06" db="EMBL/GenBank/DDBJ databases">
        <authorList>
            <person name="Kallberg Y."/>
            <person name="Tangrot J."/>
            <person name="Rosling A."/>
        </authorList>
    </citation>
    <scope>NUCLEOTIDE SEQUENCE</scope>
    <source>
        <strain evidence="1">AU212A</strain>
    </source>
</reference>
<sequence length="605" mass="69287">MTAGNKKVQKEKEAEKQALADKKAAEQKKKEELAELFKPVQTQKVPFGVDPKTILCQFFKAGQCQKGDKCKFSHDINIERKVQKIDLYTDARSEEEKKDDTMDKWDQTKLEQVVTSKHGNPKTTTDIVCKYFLEAIENQKYGWFWECPNGGKNCKYRHALPPGFVLKSKAQKKIEEEEANQITLEEFLETERHKLGTNLTPVTLESFSEWKKNRKAKIEAEYELKRAAKEAAFKAGRAQGMSGRDLFTFNPDLVNEIDDEDGDEFDLSGYQRDDYQRDDNDKEDGQDDENLVDRQSDNDDKIACGEGSSSVENDVSHKTDNTSLPVIVDEVENVADSQFSDNWDRLAQAIREIHRKNASILSFEELYRNAYNMVLHKNGDKLYNGVREVITQHLEEVAKDQVVPAFPISGASSSQANSANGAGGANFLKVLKSVWEDHTTCMLMIRDILMYMDRVYAKSANVPLVYELGLELFRDTIVRSTRDPIQTHLLDVLLNQILLERENEIIDSSNIKASMDMLLELTDANTKDTVYATDFEGRFLETSSEYYRVEGQVLVGDCDAPEYMKKVEKRLNEEEQRVRHYLSQTTEPKIRSIVEEELISKHLKT</sequence>
<keyword evidence="2" id="KW-1185">Reference proteome</keyword>